<dbReference type="Pfam" id="PF13177">
    <property type="entry name" value="DNA_pol3_delta2"/>
    <property type="match status" value="1"/>
</dbReference>
<gene>
    <name evidence="2" type="ORF">HLB23_26595</name>
</gene>
<keyword evidence="2" id="KW-0548">Nucleotidyltransferase</keyword>
<proteinExistence type="predicted"/>
<dbReference type="EC" id="2.7.7.7" evidence="2"/>
<dbReference type="InterPro" id="IPR050238">
    <property type="entry name" value="DNA_Rep/Repair_Clamp_Loader"/>
</dbReference>
<protein>
    <submittedName>
        <fullName evidence="2">DNA polymerase III subunit delta</fullName>
        <ecNumber evidence="2">2.7.7.7</ecNumber>
    </submittedName>
</protein>
<dbReference type="NCBIfam" id="TIGR00678">
    <property type="entry name" value="holB"/>
    <property type="match status" value="1"/>
</dbReference>
<dbReference type="EMBL" id="JABELX010000010">
    <property type="protein sequence ID" value="NNH73382.1"/>
    <property type="molecule type" value="Genomic_DNA"/>
</dbReference>
<dbReference type="GO" id="GO:0008408">
    <property type="term" value="F:3'-5' exonuclease activity"/>
    <property type="evidence" value="ECO:0007669"/>
    <property type="project" value="InterPro"/>
</dbReference>
<dbReference type="PANTHER" id="PTHR11669">
    <property type="entry name" value="REPLICATION FACTOR C / DNA POLYMERASE III GAMMA-TAU SUBUNIT"/>
    <property type="match status" value="1"/>
</dbReference>
<dbReference type="RefSeq" id="WP_067517245.1">
    <property type="nucleotide sequence ID" value="NZ_JABELX010000010.1"/>
</dbReference>
<dbReference type="SMART" id="SM00382">
    <property type="entry name" value="AAA"/>
    <property type="match status" value="1"/>
</dbReference>
<evidence type="ECO:0000259" key="1">
    <source>
        <dbReference type="SMART" id="SM00382"/>
    </source>
</evidence>
<comment type="caution">
    <text evidence="2">The sequence shown here is derived from an EMBL/GenBank/DDBJ whole genome shotgun (WGS) entry which is preliminary data.</text>
</comment>
<accession>A0A849C407</accession>
<dbReference type="NCBIfam" id="NF005926">
    <property type="entry name" value="PRK07940.1"/>
    <property type="match status" value="1"/>
</dbReference>
<dbReference type="InterPro" id="IPR003593">
    <property type="entry name" value="AAA+_ATPase"/>
</dbReference>
<dbReference type="InterPro" id="IPR004622">
    <property type="entry name" value="DNA_pol_HolB"/>
</dbReference>
<dbReference type="Proteomes" id="UP000586827">
    <property type="component" value="Unassembled WGS sequence"/>
</dbReference>
<dbReference type="Gene3D" id="3.40.50.300">
    <property type="entry name" value="P-loop containing nucleotide triphosphate hydrolases"/>
    <property type="match status" value="1"/>
</dbReference>
<keyword evidence="3" id="KW-1185">Reference proteome</keyword>
<sequence>MAGVFDRLVGQDAVESELTGAAVAARGGAAVSSSAMTHSWLFTGPPGSGRSVAALCFAAALQCTDPERPGCGRCHACTTTMAGTHGDVRRVVPEGLSIGTKEMRDIVQIASRRPSTGRWQVVVVEDADRLTEAAGNVLLKVVEEPPERTVFLLCAPSVDAEDISVTLRSRCRHVHLVTPSVDSIAKVLIERDRLDAKTAHWAASISGGHVGRARRLATDDDARARRQRALALVGATARPATAYAAADALVKSADDEAKQVSGTRDEKERDELSMALGAGGTGKGTAGATRGSAGALKELEKRQKSRATRTGRDALDRALIDVAGLYRDALAVRLRAATPDASSGVALTHPDMSDQIRELATDVRPEGLLRSIQAILECRDALDSNVKPRFAVAAMVATLMAARSA</sequence>
<name>A0A849C407_9NOCA</name>
<dbReference type="GO" id="GO:0003887">
    <property type="term" value="F:DNA-directed DNA polymerase activity"/>
    <property type="evidence" value="ECO:0007669"/>
    <property type="project" value="UniProtKB-EC"/>
</dbReference>
<evidence type="ECO:0000313" key="2">
    <source>
        <dbReference type="EMBL" id="NNH73382.1"/>
    </source>
</evidence>
<organism evidence="2 3">
    <name type="scientific">Nocardia uniformis</name>
    <dbReference type="NCBI Taxonomy" id="53432"/>
    <lineage>
        <taxon>Bacteria</taxon>
        <taxon>Bacillati</taxon>
        <taxon>Actinomycetota</taxon>
        <taxon>Actinomycetes</taxon>
        <taxon>Mycobacteriales</taxon>
        <taxon>Nocardiaceae</taxon>
        <taxon>Nocardia</taxon>
    </lineage>
</organism>
<keyword evidence="2" id="KW-0808">Transferase</keyword>
<dbReference type="GO" id="GO:0006261">
    <property type="term" value="P:DNA-templated DNA replication"/>
    <property type="evidence" value="ECO:0007669"/>
    <property type="project" value="TreeGrafter"/>
</dbReference>
<dbReference type="AlphaFoldDB" id="A0A849C407"/>
<feature type="domain" description="AAA+ ATPase" evidence="1">
    <location>
        <begin position="36"/>
        <end position="179"/>
    </location>
</feature>
<dbReference type="InterPro" id="IPR027417">
    <property type="entry name" value="P-loop_NTPase"/>
</dbReference>
<dbReference type="PANTHER" id="PTHR11669:SF8">
    <property type="entry name" value="DNA POLYMERASE III SUBUNIT DELTA"/>
    <property type="match status" value="1"/>
</dbReference>
<evidence type="ECO:0000313" key="3">
    <source>
        <dbReference type="Proteomes" id="UP000586827"/>
    </source>
</evidence>
<dbReference type="SUPFAM" id="SSF52540">
    <property type="entry name" value="P-loop containing nucleoside triphosphate hydrolases"/>
    <property type="match status" value="1"/>
</dbReference>
<reference evidence="2 3" key="1">
    <citation type="submission" date="2020-05" db="EMBL/GenBank/DDBJ databases">
        <title>MicrobeNet Type strains.</title>
        <authorList>
            <person name="Nicholson A.C."/>
        </authorList>
    </citation>
    <scope>NUCLEOTIDE SEQUENCE [LARGE SCALE GENOMIC DNA]</scope>
    <source>
        <strain evidence="2 3">JCM 3224</strain>
    </source>
</reference>